<dbReference type="Pfam" id="PF03727">
    <property type="entry name" value="Hexokinase_2"/>
    <property type="match status" value="1"/>
</dbReference>
<protein>
    <submittedName>
        <fullName evidence="2">Hexokinase</fullName>
    </submittedName>
</protein>
<feature type="domain" description="Hexokinase C-terminal" evidence="1">
    <location>
        <begin position="1"/>
        <end position="166"/>
    </location>
</feature>
<evidence type="ECO:0000313" key="2">
    <source>
        <dbReference type="EMBL" id="KAA6312811.1"/>
    </source>
</evidence>
<dbReference type="GO" id="GO:0016773">
    <property type="term" value="F:phosphotransferase activity, alcohol group as acceptor"/>
    <property type="evidence" value="ECO:0007669"/>
    <property type="project" value="InterPro"/>
</dbReference>
<dbReference type="Proteomes" id="UP000324800">
    <property type="component" value="Unassembled WGS sequence"/>
</dbReference>
<name>A0A5J4PVJ8_9EUKA</name>
<organism evidence="2 3">
    <name type="scientific">Streblomastix strix</name>
    <dbReference type="NCBI Taxonomy" id="222440"/>
    <lineage>
        <taxon>Eukaryota</taxon>
        <taxon>Metamonada</taxon>
        <taxon>Preaxostyla</taxon>
        <taxon>Oxymonadida</taxon>
        <taxon>Streblomastigidae</taxon>
        <taxon>Streblomastix</taxon>
    </lineage>
</organism>
<evidence type="ECO:0000259" key="1">
    <source>
        <dbReference type="Pfam" id="PF03727"/>
    </source>
</evidence>
<accession>A0A5J4PVJ8</accession>
<comment type="caution">
    <text evidence="2">The sequence shown here is derived from an EMBL/GenBank/DDBJ whole genome shotgun (WGS) entry which is preliminary data.</text>
</comment>
<dbReference type="InterPro" id="IPR043129">
    <property type="entry name" value="ATPase_NBD"/>
</dbReference>
<proteinExistence type="predicted"/>
<gene>
    <name evidence="2" type="ORF">EZS28_055862</name>
</gene>
<dbReference type="GO" id="GO:0016301">
    <property type="term" value="F:kinase activity"/>
    <property type="evidence" value="ECO:0007669"/>
    <property type="project" value="UniProtKB-KW"/>
</dbReference>
<dbReference type="SUPFAM" id="SSF53067">
    <property type="entry name" value="Actin-like ATPase domain"/>
    <property type="match status" value="1"/>
</dbReference>
<evidence type="ECO:0000313" key="3">
    <source>
        <dbReference type="Proteomes" id="UP000324800"/>
    </source>
</evidence>
<reference evidence="2 3" key="1">
    <citation type="submission" date="2019-03" db="EMBL/GenBank/DDBJ databases">
        <title>Single cell metagenomics reveals metabolic interactions within the superorganism composed of flagellate Streblomastix strix and complex community of Bacteroidetes bacteria on its surface.</title>
        <authorList>
            <person name="Treitli S.C."/>
            <person name="Kolisko M."/>
            <person name="Husnik F."/>
            <person name="Keeling P."/>
            <person name="Hampl V."/>
        </authorList>
    </citation>
    <scope>NUCLEOTIDE SEQUENCE [LARGE SCALE GENOMIC DNA]</scope>
    <source>
        <strain evidence="2">ST1C</strain>
    </source>
</reference>
<dbReference type="Gene3D" id="3.40.367.20">
    <property type="match status" value="1"/>
</dbReference>
<dbReference type="EMBL" id="SNRW01048610">
    <property type="protein sequence ID" value="KAA6312811.1"/>
    <property type="molecule type" value="Genomic_DNA"/>
</dbReference>
<dbReference type="GO" id="GO:0005524">
    <property type="term" value="F:ATP binding"/>
    <property type="evidence" value="ECO:0007669"/>
    <property type="project" value="InterPro"/>
</dbReference>
<sequence length="166" mass="19256">MEWGGYDGFHDTEADLIVLDKTKHFGDQRFEKKISGRYLPMIARESIRNWIDNRWIFQNYGGKSANDLFEEWDSKNELSPLEIEFSARDESADLNYLKKTLLSKLILKTGSESLIAKDDIKDENKVKQQQQSSSSEKPQFDIPLSELVIIQKLFKGIVERSSRYSA</sequence>
<dbReference type="AlphaFoldDB" id="A0A5J4PVJ8"/>
<dbReference type="GO" id="GO:0005975">
    <property type="term" value="P:carbohydrate metabolic process"/>
    <property type="evidence" value="ECO:0007669"/>
    <property type="project" value="InterPro"/>
</dbReference>
<keyword evidence="2" id="KW-0418">Kinase</keyword>
<feature type="non-terminal residue" evidence="2">
    <location>
        <position position="166"/>
    </location>
</feature>
<keyword evidence="2" id="KW-0808">Transferase</keyword>
<dbReference type="InterPro" id="IPR022673">
    <property type="entry name" value="Hexokinase_C"/>
</dbReference>